<feature type="domain" description="Flagellar hook protein FlgE/F/G-like D1" evidence="7">
    <location>
        <begin position="96"/>
        <end position="159"/>
    </location>
</feature>
<gene>
    <name evidence="8" type="ORF">MNBD_GAMMA23-930</name>
</gene>
<evidence type="ECO:0000259" key="6">
    <source>
        <dbReference type="Pfam" id="PF06429"/>
    </source>
</evidence>
<organism evidence="8">
    <name type="scientific">hydrothermal vent metagenome</name>
    <dbReference type="NCBI Taxonomy" id="652676"/>
    <lineage>
        <taxon>unclassified sequences</taxon>
        <taxon>metagenomes</taxon>
        <taxon>ecological metagenomes</taxon>
    </lineage>
</organism>
<dbReference type="Pfam" id="PF06429">
    <property type="entry name" value="Flg_bbr_C"/>
    <property type="match status" value="1"/>
</dbReference>
<feature type="domain" description="Flagellar basal body rod protein N-terminal" evidence="5">
    <location>
        <begin position="7"/>
        <end position="35"/>
    </location>
</feature>
<evidence type="ECO:0000259" key="5">
    <source>
        <dbReference type="Pfam" id="PF00460"/>
    </source>
</evidence>
<keyword evidence="8" id="KW-0282">Flagellum</keyword>
<keyword evidence="8" id="KW-0969">Cilium</keyword>
<dbReference type="InterPro" id="IPR001444">
    <property type="entry name" value="Flag_bb_rod_N"/>
</dbReference>
<evidence type="ECO:0000256" key="2">
    <source>
        <dbReference type="ARBA" id="ARBA00017948"/>
    </source>
</evidence>
<dbReference type="PANTHER" id="PTHR30435:SF19">
    <property type="entry name" value="FLAGELLAR BASAL-BODY ROD PROTEIN FLGG"/>
    <property type="match status" value="1"/>
</dbReference>
<dbReference type="InterPro" id="IPR010930">
    <property type="entry name" value="Flg_bb/hook_C_dom"/>
</dbReference>
<dbReference type="NCBIfam" id="TIGR03506">
    <property type="entry name" value="FlgEFG_subfam"/>
    <property type="match status" value="2"/>
</dbReference>
<evidence type="ECO:0000256" key="3">
    <source>
        <dbReference type="ARBA" id="ARBA00025933"/>
    </source>
</evidence>
<evidence type="ECO:0000313" key="8">
    <source>
        <dbReference type="EMBL" id="VAW97455.1"/>
    </source>
</evidence>
<evidence type="ECO:0000256" key="4">
    <source>
        <dbReference type="ARBA" id="ARBA00032912"/>
    </source>
</evidence>
<evidence type="ECO:0000256" key="1">
    <source>
        <dbReference type="ARBA" id="ARBA00009677"/>
    </source>
</evidence>
<dbReference type="Pfam" id="PF00460">
    <property type="entry name" value="Flg_bb_rod"/>
    <property type="match status" value="1"/>
</dbReference>
<dbReference type="InterPro" id="IPR037925">
    <property type="entry name" value="FlgE/F/G-like"/>
</dbReference>
<dbReference type="NCBIfam" id="TIGR02488">
    <property type="entry name" value="flgG_G_neg"/>
    <property type="match status" value="1"/>
</dbReference>
<dbReference type="AlphaFoldDB" id="A0A3B0ZV73"/>
<comment type="similarity">
    <text evidence="1">Belongs to the flagella basal body rod proteins family.</text>
</comment>
<evidence type="ECO:0000259" key="7">
    <source>
        <dbReference type="Pfam" id="PF22692"/>
    </source>
</evidence>
<dbReference type="InterPro" id="IPR019776">
    <property type="entry name" value="Flagellar_basal_body_rod_CS"/>
</dbReference>
<dbReference type="PROSITE" id="PS00588">
    <property type="entry name" value="FLAGELLA_BB_ROD"/>
    <property type="match status" value="1"/>
</dbReference>
<dbReference type="InterPro" id="IPR020013">
    <property type="entry name" value="Flagellar_FlgE/F/G"/>
</dbReference>
<protein>
    <recommendedName>
        <fullName evidence="2">Flagellar basal-body rod protein FlgG</fullName>
    </recommendedName>
    <alternativeName>
        <fullName evidence="4">Distal rod protein</fullName>
    </alternativeName>
</protein>
<dbReference type="GO" id="GO:0009426">
    <property type="term" value="C:bacterial-type flagellum basal body, distal rod"/>
    <property type="evidence" value="ECO:0007669"/>
    <property type="project" value="InterPro"/>
</dbReference>
<proteinExistence type="inferred from homology"/>
<keyword evidence="8" id="KW-0966">Cell projection</keyword>
<dbReference type="EMBL" id="UOFT01000058">
    <property type="protein sequence ID" value="VAW97455.1"/>
    <property type="molecule type" value="Genomic_DNA"/>
</dbReference>
<dbReference type="InterPro" id="IPR012834">
    <property type="entry name" value="FlgG_G_neg"/>
</dbReference>
<reference evidence="8" key="1">
    <citation type="submission" date="2018-06" db="EMBL/GenBank/DDBJ databases">
        <authorList>
            <person name="Zhirakovskaya E."/>
        </authorList>
    </citation>
    <scope>NUCLEOTIDE SEQUENCE</scope>
</reference>
<name>A0A3B0ZV73_9ZZZZ</name>
<dbReference type="GO" id="GO:0071978">
    <property type="term" value="P:bacterial-type flagellum-dependent swarming motility"/>
    <property type="evidence" value="ECO:0007669"/>
    <property type="project" value="TreeGrafter"/>
</dbReference>
<feature type="domain" description="Flagellar basal-body/hook protein C-terminal" evidence="6">
    <location>
        <begin position="216"/>
        <end position="259"/>
    </location>
</feature>
<comment type="subunit">
    <text evidence="3">The basal body constitutes a major portion of the flagellar organelle and consists of four rings (L,P,S, and M) mounted on a central rod. The rod consists of about 26 subunits of FlgG in the distal portion, and FlgB, FlgC and FlgF are thought to build up the proximal portion of the rod with about 6 subunits each.</text>
</comment>
<dbReference type="Pfam" id="PF22692">
    <property type="entry name" value="LlgE_F_G_D1"/>
    <property type="match status" value="1"/>
</dbReference>
<dbReference type="SUPFAM" id="SSF117143">
    <property type="entry name" value="Flagellar hook protein flgE"/>
    <property type="match status" value="1"/>
</dbReference>
<dbReference type="InterPro" id="IPR053967">
    <property type="entry name" value="LlgE_F_G-like_D1"/>
</dbReference>
<accession>A0A3B0ZV73</accession>
<dbReference type="PANTHER" id="PTHR30435">
    <property type="entry name" value="FLAGELLAR PROTEIN"/>
    <property type="match status" value="1"/>
</dbReference>
<sequence>MAQPLWIAKTGLDAQQNRLSTISNNLANVNTTGFKRARTVFEDLIYQNVRQPGGQSSQETTLPSGLSIGTGVRTVATQKLYQQGNLLQTANPFDMAIEGRGFFQILMPNGNIGYTRNGEFQVSSEGQIVNSSGYRLQPDINIPANSLSVTIGIDGTVSVTQPGNAIPAQVGTIQFADFVNPGGLQSLGGNLLGETAASGAAQVGAPDSLSFGSLIQGSLESSNVNVVEELVNMIETQRAYEMNSKAISTADQMLQYVNNNL</sequence>